<keyword evidence="9" id="KW-1185">Reference proteome</keyword>
<name>G4YIF3_PHYSP</name>
<dbReference type="GO" id="GO:0016787">
    <property type="term" value="F:hydrolase activity"/>
    <property type="evidence" value="ECO:0007669"/>
    <property type="project" value="UniProtKB-KW"/>
</dbReference>
<dbReference type="GO" id="GO:0008094">
    <property type="term" value="F:ATP-dependent activity, acting on DNA"/>
    <property type="evidence" value="ECO:0007669"/>
    <property type="project" value="TreeGrafter"/>
</dbReference>
<dbReference type="InterPro" id="IPR014001">
    <property type="entry name" value="Helicase_ATP-bd"/>
</dbReference>
<keyword evidence="3" id="KW-0067">ATP-binding</keyword>
<dbReference type="InterPro" id="IPR027417">
    <property type="entry name" value="P-loop_NTPase"/>
</dbReference>
<dbReference type="Pfam" id="PF00271">
    <property type="entry name" value="Helicase_C"/>
    <property type="match status" value="1"/>
</dbReference>
<evidence type="ECO:0000256" key="4">
    <source>
        <dbReference type="SAM" id="MobiDB-lite"/>
    </source>
</evidence>
<feature type="region of interest" description="Disordered" evidence="4">
    <location>
        <begin position="996"/>
        <end position="1046"/>
    </location>
</feature>
<reference evidence="8 9" key="1">
    <citation type="journal article" date="2006" name="Science">
        <title>Phytophthora genome sequences uncover evolutionary origins and mechanisms of pathogenesis.</title>
        <authorList>
            <person name="Tyler B.M."/>
            <person name="Tripathy S."/>
            <person name="Zhang X."/>
            <person name="Dehal P."/>
            <person name="Jiang R.H."/>
            <person name="Aerts A."/>
            <person name="Arredondo F.D."/>
            <person name="Baxter L."/>
            <person name="Bensasson D."/>
            <person name="Beynon J.L."/>
            <person name="Chapman J."/>
            <person name="Damasceno C.M."/>
            <person name="Dorrance A.E."/>
            <person name="Dou D."/>
            <person name="Dickerman A.W."/>
            <person name="Dubchak I.L."/>
            <person name="Garbelotto M."/>
            <person name="Gijzen M."/>
            <person name="Gordon S.G."/>
            <person name="Govers F."/>
            <person name="Grunwald N.J."/>
            <person name="Huang W."/>
            <person name="Ivors K.L."/>
            <person name="Jones R.W."/>
            <person name="Kamoun S."/>
            <person name="Krampis K."/>
            <person name="Lamour K.H."/>
            <person name="Lee M.K."/>
            <person name="McDonald W.H."/>
            <person name="Medina M."/>
            <person name="Meijer H.J."/>
            <person name="Nordberg E.K."/>
            <person name="Maclean D.J."/>
            <person name="Ospina-Giraldo M.D."/>
            <person name="Morris P.F."/>
            <person name="Phuntumart V."/>
            <person name="Putnam N.H."/>
            <person name="Rash S."/>
            <person name="Rose J.K."/>
            <person name="Sakihama Y."/>
            <person name="Salamov A.A."/>
            <person name="Savidor A."/>
            <person name="Scheuring C.F."/>
            <person name="Smith B.M."/>
            <person name="Sobral B.W."/>
            <person name="Terry A."/>
            <person name="Torto-Alalibo T.A."/>
            <person name="Win J."/>
            <person name="Xu Z."/>
            <person name="Zhang H."/>
            <person name="Grigoriev I.V."/>
            <person name="Rokhsar D.S."/>
            <person name="Boore J.L."/>
        </authorList>
    </citation>
    <scope>NUCLEOTIDE SEQUENCE [LARGE SCALE GENOMIC DNA]</scope>
    <source>
        <strain evidence="8 9">P6497</strain>
    </source>
</reference>
<dbReference type="CDD" id="cd18008">
    <property type="entry name" value="DEXDc_SHPRH-like"/>
    <property type="match status" value="1"/>
</dbReference>
<dbReference type="PROSITE" id="PS50181">
    <property type="entry name" value="FBOX"/>
    <property type="match status" value="1"/>
</dbReference>
<dbReference type="CDD" id="cd09917">
    <property type="entry name" value="F-box_SF"/>
    <property type="match status" value="1"/>
</dbReference>
<dbReference type="InterPro" id="IPR001650">
    <property type="entry name" value="Helicase_C-like"/>
</dbReference>
<evidence type="ECO:0000259" key="7">
    <source>
        <dbReference type="PROSITE" id="PS51194"/>
    </source>
</evidence>
<feature type="compositionally biased region" description="Acidic residues" evidence="4">
    <location>
        <begin position="1176"/>
        <end position="1197"/>
    </location>
</feature>
<dbReference type="KEGG" id="psoj:PHYSODRAFT_474791"/>
<dbReference type="Pfam" id="PF00646">
    <property type="entry name" value="F-box"/>
    <property type="match status" value="1"/>
</dbReference>
<dbReference type="SMART" id="SM00490">
    <property type="entry name" value="HELICc"/>
    <property type="match status" value="1"/>
</dbReference>
<dbReference type="SUPFAM" id="SSF81383">
    <property type="entry name" value="F-box domain"/>
    <property type="match status" value="1"/>
</dbReference>
<dbReference type="InterPro" id="IPR001810">
    <property type="entry name" value="F-box_dom"/>
</dbReference>
<organism evidence="8 9">
    <name type="scientific">Phytophthora sojae (strain P6497)</name>
    <name type="common">Soybean stem and root rot agent</name>
    <name type="synonym">Phytophthora megasperma f. sp. glycines</name>
    <dbReference type="NCBI Taxonomy" id="1094619"/>
    <lineage>
        <taxon>Eukaryota</taxon>
        <taxon>Sar</taxon>
        <taxon>Stramenopiles</taxon>
        <taxon>Oomycota</taxon>
        <taxon>Peronosporomycetes</taxon>
        <taxon>Peronosporales</taxon>
        <taxon>Peronosporaceae</taxon>
        <taxon>Phytophthora</taxon>
    </lineage>
</organism>
<dbReference type="CDD" id="cd16449">
    <property type="entry name" value="RING-HC"/>
    <property type="match status" value="1"/>
</dbReference>
<dbReference type="InterPro" id="IPR050628">
    <property type="entry name" value="SNF2_RAD54_helicase_TF"/>
</dbReference>
<dbReference type="SUPFAM" id="SSF57850">
    <property type="entry name" value="RING/U-box"/>
    <property type="match status" value="1"/>
</dbReference>
<dbReference type="Proteomes" id="UP000002640">
    <property type="component" value="Unassembled WGS sequence"/>
</dbReference>
<dbReference type="Gene3D" id="3.40.50.300">
    <property type="entry name" value="P-loop containing nucleotide triphosphate hydrolases"/>
    <property type="match status" value="1"/>
</dbReference>
<sequence length="1282" mass="142736">MADSAAASGASAAVGVDRTIELLAPVYEDLCPTAVNGATRVPVTLQRTADDWIQLAFNSPSVRKDVACVNGASGCRCDFVRFLRALLLLSERLVLRVHATYVVTPRAAGHEDVAQTSGATQAPVATLQLRVRVHEQAKQGTVLKDFDLVLCHLQATVLSIVPRNEQARKEAVNASLEQAKNSSCHVVGCRLHPWDADKQTQPPKQKLNLPDVFHSLTSQMEVDQMEIRDDATYVARMTRINKQVLMTDLPTNVLQNIVCLMNARDLASLSGVCSLFQHMAYEVVPGLNLVLYEHQRRGLKWMLRRETPSLTCIPQPHPFILSSESQSESATAVDLIEDRVITHRHVTASDACGGMFCDEPGLGKTITMLALILRTKGQTTDNTPVDTRDLVSSGASLIVVPDPLVEHWKYQVETHVAPGALRVFVDPGVEHKLPFNIDLAEYDVVITSFTRLAREWRLHRPTSALEERMPERYGFEGPQRYADGTLRGEVSSLLTVHWVRVIVDEGHKLGGQTPSDLMQLARLLCAERRWVMTGTPTPNTLQSADLRYMHGLLVFLRNLPYGNPDGQAWVKAIARPFERNEIVGFYRLQHLLSRIMMRHTKESIREILPQPVRRTVFIDPTPSEYAQYNGVAAAVRANLVITNMDPKTPGCQHPDSLLNPINRKDALRVVSNLRSACCGGSAVKISLAELSRLDTINMLNDLRVEGENMTVVLEYLRKVQLQGMVTECGCCKRKLQLLMIIPCGHLCCADCVEDRMARVGPVCFRCNAVFDREAFQRLQPGFEFEMVEAVALETNNLDLNQNEENGQHAPRQPRRALDLTRDIHFIDASKAFYAATRIKELKKEFLLGSVQPSIRSSRRQARYLKAIIFSQFKEHIWHTKVAFAQQGVPTADFIAGLSPEVRMKQLMRFRKDPNVNVLLLTEVGSHGLDLSFVTHIFLMDEIWDKSLEQQVISRAHRMGASQAVVVEQLWMRGSVESQMLRPQEIEVDLKEKKPEMLASPTRISVHEGGSPGRSPKKPNTGGGTMFTAPSKKRKRHRMPGDARKAAKGNKNTFLQRKLDYVLNNLRLLGENIVAEAGQVRFRVVDEHEEVIRQAVHVMPNRGSHGVTPSAAPLPPPTVTQTVSVAPPSSTLNGSARSRSSARRTVTFQDEPMSSSSSHVPMPKRPASDDIISIDSSSDDEESKEKANEDEDDEQDDIEATKMVQNARRRWAKRRSIIAAMSSSDDDDDDGNEVKPPALKTRAAISAKVNGNGIVRLETKMNPKAKAVSFTIIDDDDSDTASE</sequence>
<dbReference type="STRING" id="1094619.G4YIF3"/>
<dbReference type="GO" id="GO:0006281">
    <property type="term" value="P:DNA repair"/>
    <property type="evidence" value="ECO:0007669"/>
    <property type="project" value="TreeGrafter"/>
</dbReference>
<dbReference type="PROSITE" id="PS51194">
    <property type="entry name" value="HELICASE_CTER"/>
    <property type="match status" value="1"/>
</dbReference>
<feature type="region of interest" description="Disordered" evidence="4">
    <location>
        <begin position="1099"/>
        <end position="1198"/>
    </location>
</feature>
<dbReference type="Gene3D" id="3.40.50.10810">
    <property type="entry name" value="Tandem AAA-ATPase domain"/>
    <property type="match status" value="1"/>
</dbReference>
<feature type="domain" description="F-box" evidence="5">
    <location>
        <begin position="243"/>
        <end position="295"/>
    </location>
</feature>
<evidence type="ECO:0000256" key="1">
    <source>
        <dbReference type="ARBA" id="ARBA00022741"/>
    </source>
</evidence>
<feature type="domain" description="Helicase ATP-binding" evidence="6">
    <location>
        <begin position="345"/>
        <end position="554"/>
    </location>
</feature>
<dbReference type="SMART" id="SM00487">
    <property type="entry name" value="DEXDc"/>
    <property type="match status" value="1"/>
</dbReference>
<protein>
    <recommendedName>
        <fullName evidence="10">F-box protein</fullName>
    </recommendedName>
</protein>
<feature type="domain" description="Helicase C-terminal" evidence="7">
    <location>
        <begin position="856"/>
        <end position="995"/>
    </location>
</feature>
<dbReference type="InterPro" id="IPR038718">
    <property type="entry name" value="SNF2-like_sf"/>
</dbReference>
<keyword evidence="2" id="KW-0378">Hydrolase</keyword>
<dbReference type="SUPFAM" id="SSF52540">
    <property type="entry name" value="P-loop containing nucleoside triphosphate hydrolases"/>
    <property type="match status" value="2"/>
</dbReference>
<proteinExistence type="predicted"/>
<dbReference type="GO" id="GO:0005524">
    <property type="term" value="F:ATP binding"/>
    <property type="evidence" value="ECO:0007669"/>
    <property type="project" value="UniProtKB-KW"/>
</dbReference>
<dbReference type="InterPro" id="IPR049730">
    <property type="entry name" value="SNF2/RAD54-like_C"/>
</dbReference>
<dbReference type="InterPro" id="IPR036047">
    <property type="entry name" value="F-box-like_dom_sf"/>
</dbReference>
<gene>
    <name evidence="8" type="ORF">PHYSODRAFT_474791</name>
</gene>
<dbReference type="GO" id="GO:0005634">
    <property type="term" value="C:nucleus"/>
    <property type="evidence" value="ECO:0007669"/>
    <property type="project" value="TreeGrafter"/>
</dbReference>
<evidence type="ECO:0008006" key="10">
    <source>
        <dbReference type="Google" id="ProtNLM"/>
    </source>
</evidence>
<dbReference type="PANTHER" id="PTHR45626">
    <property type="entry name" value="TRANSCRIPTION TERMINATION FACTOR 2-RELATED"/>
    <property type="match status" value="1"/>
</dbReference>
<dbReference type="CDD" id="cd18793">
    <property type="entry name" value="SF2_C_SNF"/>
    <property type="match status" value="1"/>
</dbReference>
<dbReference type="GeneID" id="20654525"/>
<evidence type="ECO:0000313" key="9">
    <source>
        <dbReference type="Proteomes" id="UP000002640"/>
    </source>
</evidence>
<evidence type="ECO:0000256" key="3">
    <source>
        <dbReference type="ARBA" id="ARBA00022840"/>
    </source>
</evidence>
<evidence type="ECO:0000256" key="2">
    <source>
        <dbReference type="ARBA" id="ARBA00022801"/>
    </source>
</evidence>
<dbReference type="Gene3D" id="3.30.40.10">
    <property type="entry name" value="Zinc/RING finger domain, C3HC4 (zinc finger)"/>
    <property type="match status" value="1"/>
</dbReference>
<accession>G4YIF3</accession>
<dbReference type="InParanoid" id="G4YIF3"/>
<keyword evidence="1" id="KW-0547">Nucleotide-binding</keyword>
<dbReference type="InterPro" id="IPR013083">
    <property type="entry name" value="Znf_RING/FYVE/PHD"/>
</dbReference>
<dbReference type="OMA" id="SRIMMRH"/>
<evidence type="ECO:0000259" key="5">
    <source>
        <dbReference type="PROSITE" id="PS50181"/>
    </source>
</evidence>
<feature type="region of interest" description="Disordered" evidence="4">
    <location>
        <begin position="1219"/>
        <end position="1238"/>
    </location>
</feature>
<dbReference type="InterPro" id="IPR000330">
    <property type="entry name" value="SNF2_N"/>
</dbReference>
<dbReference type="EMBL" id="JH159151">
    <property type="protein sequence ID" value="EGZ27756.1"/>
    <property type="molecule type" value="Genomic_DNA"/>
</dbReference>
<evidence type="ECO:0000259" key="6">
    <source>
        <dbReference type="PROSITE" id="PS51192"/>
    </source>
</evidence>
<dbReference type="PROSITE" id="PS51192">
    <property type="entry name" value="HELICASE_ATP_BIND_1"/>
    <property type="match status" value="1"/>
</dbReference>
<feature type="compositionally biased region" description="Polar residues" evidence="4">
    <location>
        <begin position="1118"/>
        <end position="1133"/>
    </location>
</feature>
<evidence type="ECO:0000313" key="8">
    <source>
        <dbReference type="EMBL" id="EGZ27756.1"/>
    </source>
</evidence>
<dbReference type="PANTHER" id="PTHR45626:SF14">
    <property type="entry name" value="ATP-DEPENDENT DNA HELICASE (EUROFUNG)"/>
    <property type="match status" value="1"/>
</dbReference>
<dbReference type="Pfam" id="PF00176">
    <property type="entry name" value="SNF2-rel_dom"/>
    <property type="match status" value="1"/>
</dbReference>
<dbReference type="RefSeq" id="XP_009515031.1">
    <property type="nucleotide sequence ID" value="XM_009516736.1"/>
</dbReference>